<dbReference type="PANTHER" id="PTHR10211">
    <property type="entry name" value="DEOXYRIBODIPYRIMIDINE PHOTOLYASE"/>
    <property type="match status" value="1"/>
</dbReference>
<evidence type="ECO:0000313" key="13">
    <source>
        <dbReference type="EMBL" id="OMJ20131.1"/>
    </source>
</evidence>
<comment type="similarity">
    <text evidence="2">Belongs to the DNA photolyase class-2 family.</text>
</comment>
<dbReference type="GO" id="GO:0003677">
    <property type="term" value="F:DNA binding"/>
    <property type="evidence" value="ECO:0007669"/>
    <property type="project" value="UniProtKB-KW"/>
</dbReference>
<accession>A0A1R1XZL1</accession>
<proteinExistence type="inferred from homology"/>
<gene>
    <name evidence="13" type="ORF">AYI70_g4310</name>
</gene>
<dbReference type="STRING" id="133412.A0A1R1XZL1"/>
<dbReference type="EC" id="4.1.99.3" evidence="3"/>
<organism evidence="13 14">
    <name type="scientific">Smittium culicis</name>
    <dbReference type="NCBI Taxonomy" id="133412"/>
    <lineage>
        <taxon>Eukaryota</taxon>
        <taxon>Fungi</taxon>
        <taxon>Fungi incertae sedis</taxon>
        <taxon>Zoopagomycota</taxon>
        <taxon>Kickxellomycotina</taxon>
        <taxon>Harpellomycetes</taxon>
        <taxon>Harpellales</taxon>
        <taxon>Legeriomycetaceae</taxon>
        <taxon>Smittium</taxon>
    </lineage>
</organism>
<evidence type="ECO:0000256" key="4">
    <source>
        <dbReference type="ARBA" id="ARBA00014046"/>
    </source>
</evidence>
<dbReference type="AlphaFoldDB" id="A0A1R1XZL1"/>
<dbReference type="Gene3D" id="1.10.579.10">
    <property type="entry name" value="DNA Cyclobutane Dipyrimidine Photolyase, subunit A, domain 3"/>
    <property type="match status" value="1"/>
</dbReference>
<dbReference type="Gene3D" id="1.25.40.80">
    <property type="match status" value="1"/>
</dbReference>
<comment type="caution">
    <text evidence="13">The sequence shown here is derived from an EMBL/GenBank/DDBJ whole genome shotgun (WGS) entry which is preliminary data.</text>
</comment>
<evidence type="ECO:0000256" key="2">
    <source>
        <dbReference type="ARBA" id="ARBA00006409"/>
    </source>
</evidence>
<keyword evidence="10 13" id="KW-0456">Lyase</keyword>
<evidence type="ECO:0000256" key="3">
    <source>
        <dbReference type="ARBA" id="ARBA00013149"/>
    </source>
</evidence>
<dbReference type="OrthoDB" id="496749at2759"/>
<comment type="catalytic activity">
    <reaction evidence="12">
        <text>cyclobutadipyrimidine (in DNA) = 2 pyrimidine residues (in DNA).</text>
        <dbReference type="EC" id="4.1.99.3"/>
    </reaction>
</comment>
<comment type="cofactor">
    <cofactor evidence="1">
        <name>FAD</name>
        <dbReference type="ChEBI" id="CHEBI:57692"/>
    </cofactor>
</comment>
<dbReference type="GO" id="GO:0003904">
    <property type="term" value="F:deoxyribodipyrimidine photo-lyase activity"/>
    <property type="evidence" value="ECO:0007669"/>
    <property type="project" value="UniProtKB-EC"/>
</dbReference>
<evidence type="ECO:0000256" key="10">
    <source>
        <dbReference type="ARBA" id="ARBA00023239"/>
    </source>
</evidence>
<evidence type="ECO:0000256" key="12">
    <source>
        <dbReference type="ARBA" id="ARBA00033999"/>
    </source>
</evidence>
<evidence type="ECO:0000313" key="14">
    <source>
        <dbReference type="Proteomes" id="UP000187283"/>
    </source>
</evidence>
<dbReference type="SUPFAM" id="SSF48173">
    <property type="entry name" value="Cryptochrome/photolyase FAD-binding domain"/>
    <property type="match status" value="1"/>
</dbReference>
<evidence type="ECO:0000256" key="8">
    <source>
        <dbReference type="ARBA" id="ARBA00023125"/>
    </source>
</evidence>
<dbReference type="EMBL" id="LSSN01001319">
    <property type="protein sequence ID" value="OMJ20131.1"/>
    <property type="molecule type" value="Genomic_DNA"/>
</dbReference>
<name>A0A1R1XZL1_9FUNG</name>
<sequence length="333" mass="38844">MDYSPLRECAEYREQARKYCEDNKISLYVCDSHNIVPCQILDVYKRTGRSVKTQLSKYSDEYLVEYKELEKHKYNDPKEIVESYKQEAEEQEETTPAYKTKFIGGYSAGMKEVEHFFKAKFSEYSALRNNADYTALSNLSPWLHTGQISAQKVIVMAMKRFKKSDENLQTFIGELFHWRETAEHFCMHEPNYDNFSGALPWAQESLNNHRGDARNVISIRELENAQTNVHVWNSGQKELVISGKMHGYIRMFWAKQLLKWTESPEEALRVAIYLNDKYSIDGNDPCGYLGIMWSICGSMDQGFKDRDIIGKIRPMNPPKAPLYITKWSKKSIQ</sequence>
<dbReference type="InterPro" id="IPR052219">
    <property type="entry name" value="Photolyase_Class-2"/>
</dbReference>
<keyword evidence="14" id="KW-1185">Reference proteome</keyword>
<reference evidence="13 14" key="1">
    <citation type="submission" date="2017-01" db="EMBL/GenBank/DDBJ databases">
        <authorList>
            <person name="Mah S.A."/>
            <person name="Swanson W.J."/>
            <person name="Moy G.W."/>
            <person name="Vacquier V.D."/>
        </authorList>
    </citation>
    <scope>NUCLEOTIDE SEQUENCE [LARGE SCALE GENOMIC DNA]</scope>
    <source>
        <strain evidence="13 14">GSMNP</strain>
    </source>
</reference>
<protein>
    <recommendedName>
        <fullName evidence="4">Deoxyribodipyrimidine photo-lyase</fullName>
        <ecNumber evidence="3">4.1.99.3</ecNumber>
    </recommendedName>
    <alternativeName>
        <fullName evidence="11">DNA photolyase</fullName>
    </alternativeName>
</protein>
<keyword evidence="7" id="KW-0274">FAD</keyword>
<dbReference type="FunFam" id="1.10.579.10:FF:000002">
    <property type="entry name" value="Deoxyribodipyrimidine photolyase"/>
    <property type="match status" value="1"/>
</dbReference>
<evidence type="ECO:0000256" key="5">
    <source>
        <dbReference type="ARBA" id="ARBA00022630"/>
    </source>
</evidence>
<evidence type="ECO:0000256" key="1">
    <source>
        <dbReference type="ARBA" id="ARBA00001974"/>
    </source>
</evidence>
<evidence type="ECO:0000256" key="6">
    <source>
        <dbReference type="ARBA" id="ARBA00022763"/>
    </source>
</evidence>
<dbReference type="InterPro" id="IPR036134">
    <property type="entry name" value="Crypto/Photolyase_FAD-like_sf"/>
</dbReference>
<evidence type="ECO:0000256" key="7">
    <source>
        <dbReference type="ARBA" id="ARBA00022827"/>
    </source>
</evidence>
<keyword evidence="8" id="KW-0238">DNA-binding</keyword>
<dbReference type="Proteomes" id="UP000187283">
    <property type="component" value="Unassembled WGS sequence"/>
</dbReference>
<evidence type="ECO:0000256" key="11">
    <source>
        <dbReference type="ARBA" id="ARBA00031671"/>
    </source>
</evidence>
<dbReference type="PANTHER" id="PTHR10211:SF0">
    <property type="entry name" value="DEOXYRIBODIPYRIMIDINE PHOTO-LYASE"/>
    <property type="match status" value="1"/>
</dbReference>
<evidence type="ECO:0000256" key="9">
    <source>
        <dbReference type="ARBA" id="ARBA00023204"/>
    </source>
</evidence>
<keyword evidence="9" id="KW-0234">DNA repair</keyword>
<dbReference type="GO" id="GO:0000719">
    <property type="term" value="P:photoreactive repair"/>
    <property type="evidence" value="ECO:0007669"/>
    <property type="project" value="TreeGrafter"/>
</dbReference>
<keyword evidence="5" id="KW-0285">Flavoprotein</keyword>
<keyword evidence="6" id="KW-0227">DNA damage</keyword>